<gene>
    <name evidence="1" type="ORF">SDC9_185987</name>
</gene>
<accession>A0A645HSU8</accession>
<protein>
    <submittedName>
        <fullName evidence="1">Uncharacterized protein</fullName>
    </submittedName>
</protein>
<organism evidence="1">
    <name type="scientific">bioreactor metagenome</name>
    <dbReference type="NCBI Taxonomy" id="1076179"/>
    <lineage>
        <taxon>unclassified sequences</taxon>
        <taxon>metagenomes</taxon>
        <taxon>ecological metagenomes</taxon>
    </lineage>
</organism>
<dbReference type="AlphaFoldDB" id="A0A645HSU8"/>
<evidence type="ECO:0000313" key="1">
    <source>
        <dbReference type="EMBL" id="MPN38463.1"/>
    </source>
</evidence>
<name>A0A645HSU8_9ZZZZ</name>
<dbReference type="EMBL" id="VSSQ01093711">
    <property type="protein sequence ID" value="MPN38463.1"/>
    <property type="molecule type" value="Genomic_DNA"/>
</dbReference>
<comment type="caution">
    <text evidence="1">The sequence shown here is derived from an EMBL/GenBank/DDBJ whole genome shotgun (WGS) entry which is preliminary data.</text>
</comment>
<proteinExistence type="predicted"/>
<sequence length="133" mass="15982">MRKFLLKGFYYAEKTHHKSDEEHMIGRLLTDRDTNKFYEVVNGQPLYYRKNNKVFEEVAVIQKRFLKKTECTFPRNCSIETNVRSAIRVPMKRTLSRKDKQQNEKIKYRHPIWRLLPRVQCVASVRLLGDSAY</sequence>
<reference evidence="1" key="1">
    <citation type="submission" date="2019-08" db="EMBL/GenBank/DDBJ databases">
        <authorList>
            <person name="Kucharzyk K."/>
            <person name="Murdoch R.W."/>
            <person name="Higgins S."/>
            <person name="Loffler F."/>
        </authorList>
    </citation>
    <scope>NUCLEOTIDE SEQUENCE</scope>
</reference>